<gene>
    <name evidence="19" type="ORF">MVAC_11087</name>
</gene>
<comment type="caution">
    <text evidence="19">The sequence shown here is derived from an EMBL/GenBank/DDBJ whole genome shotgun (WGS) entry which is preliminary data.</text>
</comment>
<evidence type="ECO:0000256" key="15">
    <source>
        <dbReference type="ARBA" id="ARBA00079588"/>
    </source>
</evidence>
<evidence type="ECO:0000313" key="20">
    <source>
        <dbReference type="Proteomes" id="UP000006072"/>
    </source>
</evidence>
<sequence length="388" mass="43702">MTETEVLYNTSTPEFQTDLWDIYRTMRDEHPVYHDPDQGFYALTRFDDVWAAAADHETFSSKVAEANELLPQLIFMDPPRQTALRKLVSRVFTPRRVAGMEADLSASIERLIDTIAAKGTCEFQHEYAAVIPSVAVGGMIGLDEKYLAPMRAWTEAFIGLTENNEDALNAAVSIYTTFAELLEERRREPREDMMTALLNAEIDGERLSDEELLGFCLLLVLGGNDTTASLIGSGTVLLLQNPDQLDLLRHDPSLWLSAVEEINRIEAPTQALPRTATRDVELHGVRIPAGSRVLLVWGAANHDEREFPDPERFDVTRRAQRHASFGHGVHFCMGSGLARLEARLAFEQWFTRFPECELIGAPTRMVSTWARAFESIPLRVNEKRTSQP</sequence>
<evidence type="ECO:0000256" key="8">
    <source>
        <dbReference type="ARBA" id="ARBA00023004"/>
    </source>
</evidence>
<dbReference type="HOGENOM" id="CLU_033716_0_2_11"/>
<dbReference type="PANTHER" id="PTHR46696">
    <property type="entry name" value="P450, PUTATIVE (EUROFUNG)-RELATED"/>
    <property type="match status" value="1"/>
</dbReference>
<dbReference type="AlphaFoldDB" id="K0URT1"/>
<dbReference type="PANTHER" id="PTHR46696:SF4">
    <property type="entry name" value="BIOTIN BIOSYNTHESIS CYTOCHROME P450"/>
    <property type="match status" value="1"/>
</dbReference>
<dbReference type="FunFam" id="1.10.630.10:FF:000018">
    <property type="entry name" value="Cytochrome P450 monooxygenase"/>
    <property type="match status" value="1"/>
</dbReference>
<evidence type="ECO:0000256" key="2">
    <source>
        <dbReference type="ARBA" id="ARBA00010617"/>
    </source>
</evidence>
<evidence type="ECO:0000256" key="14">
    <source>
        <dbReference type="ARBA" id="ARBA00070775"/>
    </source>
</evidence>
<dbReference type="InterPro" id="IPR002397">
    <property type="entry name" value="Cyt_P450_B"/>
</dbReference>
<accession>K0URT1</accession>
<dbReference type="SUPFAM" id="SSF48264">
    <property type="entry name" value="Cytochrome P450"/>
    <property type="match status" value="1"/>
</dbReference>
<dbReference type="EMBL" id="ALQA01000019">
    <property type="protein sequence ID" value="EJZ09822.1"/>
    <property type="molecule type" value="Genomic_DNA"/>
</dbReference>
<evidence type="ECO:0000256" key="13">
    <source>
        <dbReference type="ARBA" id="ARBA00049645"/>
    </source>
</evidence>
<keyword evidence="4 18" id="KW-0349">Heme</keyword>
<keyword evidence="10" id="KW-0443">Lipid metabolism</keyword>
<evidence type="ECO:0000256" key="10">
    <source>
        <dbReference type="ARBA" id="ARBA00023098"/>
    </source>
</evidence>
<evidence type="ECO:0000256" key="4">
    <source>
        <dbReference type="ARBA" id="ARBA00022617"/>
    </source>
</evidence>
<dbReference type="eggNOG" id="COG2124">
    <property type="taxonomic scope" value="Bacteria"/>
</dbReference>
<keyword evidence="8 18" id="KW-0408">Iron</keyword>
<organism evidence="19 20">
    <name type="scientific">Mycolicibacterium vaccae ATCC 25954</name>
    <dbReference type="NCBI Taxonomy" id="1194972"/>
    <lineage>
        <taxon>Bacteria</taxon>
        <taxon>Bacillati</taxon>
        <taxon>Actinomycetota</taxon>
        <taxon>Actinomycetes</taxon>
        <taxon>Mycobacteriales</taxon>
        <taxon>Mycobacteriaceae</taxon>
        <taxon>Mycolicibacterium</taxon>
    </lineage>
</organism>
<evidence type="ECO:0000256" key="18">
    <source>
        <dbReference type="RuleBase" id="RU000461"/>
    </source>
</evidence>
<dbReference type="InterPro" id="IPR036396">
    <property type="entry name" value="Cyt_P450_sf"/>
</dbReference>
<dbReference type="GO" id="GO:0036199">
    <property type="term" value="F:cholest-4-en-3-one 26-monooxygenase activity"/>
    <property type="evidence" value="ECO:0007669"/>
    <property type="project" value="TreeGrafter"/>
</dbReference>
<keyword evidence="12" id="KW-0753">Steroid metabolism</keyword>
<comment type="pathway">
    <text evidence="13">Steroid metabolism; cholesterol degradation.</text>
</comment>
<dbReference type="Pfam" id="PF00067">
    <property type="entry name" value="p450"/>
    <property type="match status" value="2"/>
</dbReference>
<keyword evidence="20" id="KW-1185">Reference proteome</keyword>
<dbReference type="Proteomes" id="UP000006072">
    <property type="component" value="Unassembled WGS sequence"/>
</dbReference>
<keyword evidence="9 18" id="KW-0503">Monooxygenase</keyword>
<keyword evidence="7 18" id="KW-0560">Oxidoreductase</keyword>
<proteinExistence type="inferred from homology"/>
<dbReference type="GO" id="GO:0005506">
    <property type="term" value="F:iron ion binding"/>
    <property type="evidence" value="ECO:0007669"/>
    <property type="project" value="InterPro"/>
</dbReference>
<evidence type="ECO:0000256" key="17">
    <source>
        <dbReference type="ARBA" id="ARBA00083909"/>
    </source>
</evidence>
<keyword evidence="11" id="KW-1207">Sterol metabolism</keyword>
<name>K0URT1_MYCVA</name>
<evidence type="ECO:0000256" key="16">
    <source>
        <dbReference type="ARBA" id="ARBA00082981"/>
    </source>
</evidence>
<dbReference type="GO" id="GO:0020037">
    <property type="term" value="F:heme binding"/>
    <property type="evidence" value="ECO:0007669"/>
    <property type="project" value="InterPro"/>
</dbReference>
<dbReference type="RefSeq" id="WP_003932517.1">
    <property type="nucleotide sequence ID" value="NZ_JH814696.1"/>
</dbReference>
<evidence type="ECO:0000256" key="9">
    <source>
        <dbReference type="ARBA" id="ARBA00023033"/>
    </source>
</evidence>
<dbReference type="Gene3D" id="1.10.630.10">
    <property type="entry name" value="Cytochrome P450"/>
    <property type="match status" value="1"/>
</dbReference>
<keyword evidence="6" id="KW-0442">Lipid degradation</keyword>
<dbReference type="PATRIC" id="fig|1194972.3.peg.2222"/>
<reference evidence="19 20" key="1">
    <citation type="journal article" date="2012" name="J. Bacteriol.">
        <title>Complete Genome Sequence of Mycobacterium vaccae Type Strain ATCC 25954.</title>
        <authorList>
            <person name="Ho Y.S."/>
            <person name="Adroub S.A."/>
            <person name="Abadi M."/>
            <person name="Al Alwan B."/>
            <person name="Alkhateeb R."/>
            <person name="Gao G."/>
            <person name="Ragab A."/>
            <person name="Ali S."/>
            <person name="van Soolingen D."/>
            <person name="Bitter W."/>
            <person name="Pain A."/>
            <person name="Abdallah A.M."/>
        </authorList>
    </citation>
    <scope>NUCLEOTIDE SEQUENCE [LARGE SCALE GENOMIC DNA]</scope>
    <source>
        <strain evidence="19 20">ATCC 25954</strain>
    </source>
</reference>
<dbReference type="GO" id="GO:0006707">
    <property type="term" value="P:cholesterol catabolic process"/>
    <property type="evidence" value="ECO:0007669"/>
    <property type="project" value="TreeGrafter"/>
</dbReference>
<comment type="cofactor">
    <cofactor evidence="1">
        <name>heme</name>
        <dbReference type="ChEBI" id="CHEBI:30413"/>
    </cofactor>
</comment>
<evidence type="ECO:0000256" key="3">
    <source>
        <dbReference type="ARBA" id="ARBA00022548"/>
    </source>
</evidence>
<dbReference type="PROSITE" id="PS00086">
    <property type="entry name" value="CYTOCHROME_P450"/>
    <property type="match status" value="1"/>
</dbReference>
<dbReference type="PRINTS" id="PR00359">
    <property type="entry name" value="BP450"/>
</dbReference>
<dbReference type="InterPro" id="IPR017972">
    <property type="entry name" value="Cyt_P450_CS"/>
</dbReference>
<evidence type="ECO:0000256" key="1">
    <source>
        <dbReference type="ARBA" id="ARBA00001971"/>
    </source>
</evidence>
<protein>
    <recommendedName>
        <fullName evidence="14">Steroid C26-monooxygenase</fullName>
    </recommendedName>
    <alternativeName>
        <fullName evidence="15">Cholest-4-en-3-one C26-monooxygenase</fullName>
    </alternativeName>
    <alternativeName>
        <fullName evidence="17">Cholesterol C26-monooxygenase</fullName>
    </alternativeName>
    <alternativeName>
        <fullName evidence="16">Steroid C27-monooxygenase</fullName>
    </alternativeName>
</protein>
<dbReference type="GO" id="GO:0008395">
    <property type="term" value="F:steroid hydroxylase activity"/>
    <property type="evidence" value="ECO:0007669"/>
    <property type="project" value="TreeGrafter"/>
</dbReference>
<evidence type="ECO:0000256" key="12">
    <source>
        <dbReference type="ARBA" id="ARBA00023221"/>
    </source>
</evidence>
<keyword evidence="3" id="KW-0153">Cholesterol metabolism</keyword>
<evidence type="ECO:0000313" key="19">
    <source>
        <dbReference type="EMBL" id="EJZ09822.1"/>
    </source>
</evidence>
<evidence type="ECO:0000256" key="11">
    <source>
        <dbReference type="ARBA" id="ARBA00023166"/>
    </source>
</evidence>
<evidence type="ECO:0000256" key="5">
    <source>
        <dbReference type="ARBA" id="ARBA00022723"/>
    </source>
</evidence>
<dbReference type="InterPro" id="IPR001128">
    <property type="entry name" value="Cyt_P450"/>
</dbReference>
<evidence type="ECO:0000256" key="7">
    <source>
        <dbReference type="ARBA" id="ARBA00023002"/>
    </source>
</evidence>
<keyword evidence="5 18" id="KW-0479">Metal-binding</keyword>
<evidence type="ECO:0000256" key="6">
    <source>
        <dbReference type="ARBA" id="ARBA00022963"/>
    </source>
</evidence>
<comment type="similarity">
    <text evidence="2 18">Belongs to the cytochrome P450 family.</text>
</comment>